<accession>A0ABR4ICB1</accession>
<keyword evidence="4" id="KW-1185">Reference proteome</keyword>
<dbReference type="EMBL" id="JBFXLU010000499">
    <property type="protein sequence ID" value="KAL2825368.1"/>
    <property type="molecule type" value="Genomic_DNA"/>
</dbReference>
<feature type="region of interest" description="Disordered" evidence="1">
    <location>
        <begin position="251"/>
        <end position="298"/>
    </location>
</feature>
<keyword evidence="2" id="KW-1133">Transmembrane helix</keyword>
<feature type="compositionally biased region" description="Polar residues" evidence="1">
    <location>
        <begin position="75"/>
        <end position="92"/>
    </location>
</feature>
<organism evidence="3 4">
    <name type="scientific">Aspergillus pseudoustus</name>
    <dbReference type="NCBI Taxonomy" id="1810923"/>
    <lineage>
        <taxon>Eukaryota</taxon>
        <taxon>Fungi</taxon>
        <taxon>Dikarya</taxon>
        <taxon>Ascomycota</taxon>
        <taxon>Pezizomycotina</taxon>
        <taxon>Eurotiomycetes</taxon>
        <taxon>Eurotiomycetidae</taxon>
        <taxon>Eurotiales</taxon>
        <taxon>Aspergillaceae</taxon>
        <taxon>Aspergillus</taxon>
        <taxon>Aspergillus subgen. Nidulantes</taxon>
    </lineage>
</organism>
<feature type="region of interest" description="Disordered" evidence="1">
    <location>
        <begin position="62"/>
        <end position="92"/>
    </location>
</feature>
<keyword evidence="2" id="KW-0812">Transmembrane</keyword>
<sequence>MPFTSFSTSILYGGHRVSSVQQAAQTADAGRGNYSEIPCLPDSQGCSRFPHYLHEFARRDIKPENKTAIPGRPVNDTQSGNSTLAKPPQSSATQWSTHKASIAASAFFAAFATAAIIFMTVLCVKRYRKRRRRKKLGDKDFIEAEEKKRERENQMFCKDFPRTYVIEQNRNGAVTRVLCTRNTSPGSSTEGIPWESVGAIQPDMRDEATLQLADLSSTHSGRSGSIPQPVVIVSPPLELVVSRAAVPDTQATEANEPVEHDQQPESSKSSDTTVSPILEPMELNKSTTSSTTSSSSRRISLLRLPEIRQSMSPLFHF</sequence>
<evidence type="ECO:0000256" key="2">
    <source>
        <dbReference type="SAM" id="Phobius"/>
    </source>
</evidence>
<keyword evidence="2" id="KW-0472">Membrane</keyword>
<dbReference type="Proteomes" id="UP001610446">
    <property type="component" value="Unassembled WGS sequence"/>
</dbReference>
<comment type="caution">
    <text evidence="3">The sequence shown here is derived from an EMBL/GenBank/DDBJ whole genome shotgun (WGS) entry which is preliminary data.</text>
</comment>
<proteinExistence type="predicted"/>
<evidence type="ECO:0000313" key="3">
    <source>
        <dbReference type="EMBL" id="KAL2825368.1"/>
    </source>
</evidence>
<feature type="transmembrane region" description="Helical" evidence="2">
    <location>
        <begin position="102"/>
        <end position="124"/>
    </location>
</feature>
<protein>
    <submittedName>
        <fullName evidence="3">Uncharacterized protein</fullName>
    </submittedName>
</protein>
<name>A0ABR4ICB1_9EURO</name>
<evidence type="ECO:0000313" key="4">
    <source>
        <dbReference type="Proteomes" id="UP001610446"/>
    </source>
</evidence>
<feature type="compositionally biased region" description="Polar residues" evidence="1">
    <location>
        <begin position="264"/>
        <end position="275"/>
    </location>
</feature>
<reference evidence="3 4" key="1">
    <citation type="submission" date="2024-07" db="EMBL/GenBank/DDBJ databases">
        <title>Section-level genome sequencing and comparative genomics of Aspergillus sections Usti and Cavernicolus.</title>
        <authorList>
            <consortium name="Lawrence Berkeley National Laboratory"/>
            <person name="Nybo J.L."/>
            <person name="Vesth T.C."/>
            <person name="Theobald S."/>
            <person name="Frisvad J.C."/>
            <person name="Larsen T.O."/>
            <person name="Kjaerboelling I."/>
            <person name="Rothschild-Mancinelli K."/>
            <person name="Lyhne E.K."/>
            <person name="Kogle M.E."/>
            <person name="Barry K."/>
            <person name="Clum A."/>
            <person name="Na H."/>
            <person name="Ledsgaard L."/>
            <person name="Lin J."/>
            <person name="Lipzen A."/>
            <person name="Kuo A."/>
            <person name="Riley R."/>
            <person name="Mondo S."/>
            <person name="Labutti K."/>
            <person name="Haridas S."/>
            <person name="Pangalinan J."/>
            <person name="Salamov A.A."/>
            <person name="Simmons B.A."/>
            <person name="Magnuson J.K."/>
            <person name="Chen J."/>
            <person name="Drula E."/>
            <person name="Henrissat B."/>
            <person name="Wiebenga A."/>
            <person name="Lubbers R.J."/>
            <person name="Gomes A.C."/>
            <person name="Makela M.R."/>
            <person name="Stajich J."/>
            <person name="Grigoriev I.V."/>
            <person name="Mortensen U.H."/>
            <person name="De Vries R.P."/>
            <person name="Baker S.E."/>
            <person name="Andersen M.R."/>
        </authorList>
    </citation>
    <scope>NUCLEOTIDE SEQUENCE [LARGE SCALE GENOMIC DNA]</scope>
    <source>
        <strain evidence="3 4">CBS 123904</strain>
    </source>
</reference>
<evidence type="ECO:0000256" key="1">
    <source>
        <dbReference type="SAM" id="MobiDB-lite"/>
    </source>
</evidence>
<gene>
    <name evidence="3" type="ORF">BJY01DRAFT_262628</name>
</gene>
<feature type="compositionally biased region" description="Low complexity" evidence="1">
    <location>
        <begin position="286"/>
        <end position="296"/>
    </location>
</feature>